<accession>A0A225WH20</accession>
<name>A0A225WH20_9STRA</name>
<dbReference type="OrthoDB" id="129048at2759"/>
<dbReference type="AlphaFoldDB" id="A0A225WH20"/>
<dbReference type="EMBL" id="NBNE01000935">
    <property type="protein sequence ID" value="OWZ16429.1"/>
    <property type="molecule type" value="Genomic_DNA"/>
</dbReference>
<proteinExistence type="predicted"/>
<comment type="caution">
    <text evidence="1">The sequence shown here is derived from an EMBL/GenBank/DDBJ whole genome shotgun (WGS) entry which is preliminary data.</text>
</comment>
<protein>
    <submittedName>
        <fullName evidence="1">Cleavage induced protein</fullName>
    </submittedName>
</protein>
<gene>
    <name evidence="1" type="ORF">PHMEG_0009786</name>
</gene>
<reference evidence="2" key="1">
    <citation type="submission" date="2017-03" db="EMBL/GenBank/DDBJ databases">
        <title>Phytopthora megakarya and P. palmivora, two closely related causual agents of cacao black pod achieved similar genome size and gene model numbers by different mechanisms.</title>
        <authorList>
            <person name="Ali S."/>
            <person name="Shao J."/>
            <person name="Larry D.J."/>
            <person name="Kronmiller B."/>
            <person name="Shen D."/>
            <person name="Strem M.D."/>
            <person name="Melnick R.L."/>
            <person name="Guiltinan M.J."/>
            <person name="Tyler B.M."/>
            <person name="Meinhardt L.W."/>
            <person name="Bailey B.A."/>
        </authorList>
    </citation>
    <scope>NUCLEOTIDE SEQUENCE [LARGE SCALE GENOMIC DNA]</scope>
    <source>
        <strain evidence="2">zdho120</strain>
    </source>
</reference>
<evidence type="ECO:0000313" key="2">
    <source>
        <dbReference type="Proteomes" id="UP000198211"/>
    </source>
</evidence>
<dbReference type="Proteomes" id="UP000198211">
    <property type="component" value="Unassembled WGS sequence"/>
</dbReference>
<organism evidence="1 2">
    <name type="scientific">Phytophthora megakarya</name>
    <dbReference type="NCBI Taxonomy" id="4795"/>
    <lineage>
        <taxon>Eukaryota</taxon>
        <taxon>Sar</taxon>
        <taxon>Stramenopiles</taxon>
        <taxon>Oomycota</taxon>
        <taxon>Peronosporomycetes</taxon>
        <taxon>Peronosporales</taxon>
        <taxon>Peronosporaceae</taxon>
        <taxon>Phytophthora</taxon>
    </lineage>
</organism>
<keyword evidence="2" id="KW-1185">Reference proteome</keyword>
<evidence type="ECO:0000313" key="1">
    <source>
        <dbReference type="EMBL" id="OWZ16429.1"/>
    </source>
</evidence>
<sequence>MEVSTEAKGGPKWLEVIISKGRLNAIPLQGFTRRHGLDYQIHMDASDQGLCALFSEKKQYLQVYFTSAERSLSQRCHGAGDRSFGIIVRE</sequence>